<protein>
    <submittedName>
        <fullName evidence="1">Uncharacterized protein</fullName>
    </submittedName>
</protein>
<sequence length="32" mass="3269">MAANGVDVVGVGSVPLAIESNGHRRRTTTTTT</sequence>
<reference evidence="1 2" key="1">
    <citation type="journal article" date="2017" name="G3 (Bethesda)">
        <title>The Physical Genome Mapping of Anopheles albimanus Corrected Scaffold Misassemblies and Identified Interarm Rearrangements in Genus Anopheles.</title>
        <authorList>
            <person name="Artemov G.N."/>
            <person name="Peery A.N."/>
            <person name="Jiang X."/>
            <person name="Tu Z."/>
            <person name="Stegniy V.N."/>
            <person name="Sharakhova M.V."/>
            <person name="Sharakhov I.V."/>
        </authorList>
    </citation>
    <scope>NUCLEOTIDE SEQUENCE [LARGE SCALE GENOMIC DNA]</scope>
    <source>
        <strain evidence="1 2">ALBI9_A</strain>
    </source>
</reference>
<keyword evidence="2" id="KW-1185">Reference proteome</keyword>
<accession>A0A182FX90</accession>
<evidence type="ECO:0000313" key="2">
    <source>
        <dbReference type="Proteomes" id="UP000069272"/>
    </source>
</evidence>
<organism evidence="1 2">
    <name type="scientific">Anopheles albimanus</name>
    <name type="common">New world malaria mosquito</name>
    <dbReference type="NCBI Taxonomy" id="7167"/>
    <lineage>
        <taxon>Eukaryota</taxon>
        <taxon>Metazoa</taxon>
        <taxon>Ecdysozoa</taxon>
        <taxon>Arthropoda</taxon>
        <taxon>Hexapoda</taxon>
        <taxon>Insecta</taxon>
        <taxon>Pterygota</taxon>
        <taxon>Neoptera</taxon>
        <taxon>Endopterygota</taxon>
        <taxon>Diptera</taxon>
        <taxon>Nematocera</taxon>
        <taxon>Culicoidea</taxon>
        <taxon>Culicidae</taxon>
        <taxon>Anophelinae</taxon>
        <taxon>Anopheles</taxon>
    </lineage>
</organism>
<name>A0A182FX90_ANOAL</name>
<dbReference type="Proteomes" id="UP000069272">
    <property type="component" value="Chromosome 2R"/>
</dbReference>
<dbReference type="EnsemblMetazoa" id="AALB014265-RA">
    <property type="protein sequence ID" value="AALB014265-PA"/>
    <property type="gene ID" value="AALB014265"/>
</dbReference>
<reference evidence="1" key="2">
    <citation type="submission" date="2022-08" db="UniProtKB">
        <authorList>
            <consortium name="EnsemblMetazoa"/>
        </authorList>
    </citation>
    <scope>IDENTIFICATION</scope>
    <source>
        <strain evidence="1">STECLA/ALBI9_A</strain>
    </source>
</reference>
<evidence type="ECO:0000313" key="1">
    <source>
        <dbReference type="EnsemblMetazoa" id="AALB014265-PA"/>
    </source>
</evidence>
<dbReference type="AlphaFoldDB" id="A0A182FX90"/>
<dbReference type="VEuPathDB" id="VectorBase:AALB014265"/>
<proteinExistence type="predicted"/>